<organism evidence="2">
    <name type="scientific">Candidatus Kentrum sp. TUN</name>
    <dbReference type="NCBI Taxonomy" id="2126343"/>
    <lineage>
        <taxon>Bacteria</taxon>
        <taxon>Pseudomonadati</taxon>
        <taxon>Pseudomonadota</taxon>
        <taxon>Gammaproteobacteria</taxon>
        <taxon>Candidatus Kentrum</taxon>
    </lineage>
</organism>
<feature type="compositionally biased region" description="Basic and acidic residues" evidence="1">
    <location>
        <begin position="1"/>
        <end position="18"/>
    </location>
</feature>
<accession>A0A450ZYH4</accession>
<evidence type="ECO:0000313" key="2">
    <source>
        <dbReference type="EMBL" id="VFK58821.1"/>
    </source>
</evidence>
<sequence>MKEGLGATDHDRRCEPKSEMSPVPQKNMSALCAETERGSRPCSTWGFYQDFCFSDTFKDIPLVRYYSLIRPSSLHPIKYGPLP</sequence>
<gene>
    <name evidence="2" type="ORF">BECKTUN1418D_GA0071000_109013</name>
</gene>
<protein>
    <submittedName>
        <fullName evidence="2">Uncharacterized protein</fullName>
    </submittedName>
</protein>
<proteinExistence type="predicted"/>
<reference evidence="2" key="1">
    <citation type="submission" date="2019-02" db="EMBL/GenBank/DDBJ databases">
        <authorList>
            <person name="Gruber-Vodicka R. H."/>
            <person name="Seah K. B. B."/>
        </authorList>
    </citation>
    <scope>NUCLEOTIDE SEQUENCE</scope>
    <source>
        <strain evidence="2">BECK_BY1</strain>
    </source>
</reference>
<dbReference type="EMBL" id="CAADFX010000090">
    <property type="protein sequence ID" value="VFK58821.1"/>
    <property type="molecule type" value="Genomic_DNA"/>
</dbReference>
<evidence type="ECO:0000256" key="1">
    <source>
        <dbReference type="SAM" id="MobiDB-lite"/>
    </source>
</evidence>
<feature type="region of interest" description="Disordered" evidence="1">
    <location>
        <begin position="1"/>
        <end position="26"/>
    </location>
</feature>
<name>A0A450ZYH4_9GAMM</name>
<dbReference type="AlphaFoldDB" id="A0A450ZYH4"/>